<evidence type="ECO:0000313" key="3">
    <source>
        <dbReference type="Proteomes" id="UP000226431"/>
    </source>
</evidence>
<accession>A0A2C5YRL4</accession>
<proteinExistence type="predicted"/>
<name>A0A2C5YRL4_9HYPO</name>
<dbReference type="Proteomes" id="UP000226431">
    <property type="component" value="Unassembled WGS sequence"/>
</dbReference>
<sequence length="81" mass="9235">MLSHIDLDPPTPITGAPYDLNRYRWGRAFTQGLSRAGESAQQRSRRRRAHRPRPLLPMPSPVLAAYEEEFFGQSSVLVFPL</sequence>
<evidence type="ECO:0000256" key="1">
    <source>
        <dbReference type="SAM" id="MobiDB-lite"/>
    </source>
</evidence>
<reference evidence="2 3" key="1">
    <citation type="submission" date="2017-06" db="EMBL/GenBank/DDBJ databases">
        <title>Ant-infecting Ophiocordyceps genomes reveal a high diversity of potential behavioral manipulation genes and a possible major role for enterotoxins.</title>
        <authorList>
            <person name="De Bekker C."/>
            <person name="Evans H.C."/>
            <person name="Brachmann A."/>
            <person name="Hughes D.P."/>
        </authorList>
    </citation>
    <scope>NUCLEOTIDE SEQUENCE [LARGE SCALE GENOMIC DNA]</scope>
    <source>
        <strain evidence="2 3">Map16</strain>
    </source>
</reference>
<feature type="compositionally biased region" description="Basic residues" evidence="1">
    <location>
        <begin position="43"/>
        <end position="53"/>
    </location>
</feature>
<feature type="region of interest" description="Disordered" evidence="1">
    <location>
        <begin position="33"/>
        <end position="58"/>
    </location>
</feature>
<dbReference type="OrthoDB" id="10652946at2759"/>
<gene>
    <name evidence="2" type="ORF">CDD80_4723</name>
</gene>
<protein>
    <submittedName>
        <fullName evidence="2">Uncharacterized protein</fullName>
    </submittedName>
</protein>
<dbReference type="AlphaFoldDB" id="A0A2C5YRL4"/>
<organism evidence="2 3">
    <name type="scientific">Ophiocordyceps camponoti-rufipedis</name>
    <dbReference type="NCBI Taxonomy" id="2004952"/>
    <lineage>
        <taxon>Eukaryota</taxon>
        <taxon>Fungi</taxon>
        <taxon>Dikarya</taxon>
        <taxon>Ascomycota</taxon>
        <taxon>Pezizomycotina</taxon>
        <taxon>Sordariomycetes</taxon>
        <taxon>Hypocreomycetidae</taxon>
        <taxon>Hypocreales</taxon>
        <taxon>Ophiocordycipitaceae</taxon>
        <taxon>Ophiocordyceps</taxon>
    </lineage>
</organism>
<dbReference type="EMBL" id="NJES01000442">
    <property type="protein sequence ID" value="PHH72165.1"/>
    <property type="molecule type" value="Genomic_DNA"/>
</dbReference>
<evidence type="ECO:0000313" key="2">
    <source>
        <dbReference type="EMBL" id="PHH72165.1"/>
    </source>
</evidence>
<keyword evidence="3" id="KW-1185">Reference proteome</keyword>
<comment type="caution">
    <text evidence="2">The sequence shown here is derived from an EMBL/GenBank/DDBJ whole genome shotgun (WGS) entry which is preliminary data.</text>
</comment>